<dbReference type="GO" id="GO:0006974">
    <property type="term" value="P:DNA damage response"/>
    <property type="evidence" value="ECO:0007669"/>
    <property type="project" value="InterPro"/>
</dbReference>
<dbReference type="AlphaFoldDB" id="A0A653CHU6"/>
<evidence type="ECO:0000313" key="4">
    <source>
        <dbReference type="Proteomes" id="UP000410492"/>
    </source>
</evidence>
<evidence type="ECO:0000313" key="3">
    <source>
        <dbReference type="EMBL" id="VEN47492.1"/>
    </source>
</evidence>
<protein>
    <submittedName>
        <fullName evidence="3">Uncharacterized protein</fullName>
    </submittedName>
</protein>
<dbReference type="GO" id="GO:0005634">
    <property type="term" value="C:nucleus"/>
    <property type="evidence" value="ECO:0007669"/>
    <property type="project" value="TreeGrafter"/>
</dbReference>
<dbReference type="GO" id="GO:0008283">
    <property type="term" value="P:cell population proliferation"/>
    <property type="evidence" value="ECO:0007669"/>
    <property type="project" value="InterPro"/>
</dbReference>
<evidence type="ECO:0000256" key="1">
    <source>
        <dbReference type="ARBA" id="ARBA00004496"/>
    </source>
</evidence>
<evidence type="ECO:0000256" key="2">
    <source>
        <dbReference type="ARBA" id="ARBA00022490"/>
    </source>
</evidence>
<dbReference type="EMBL" id="CAACVG010007881">
    <property type="protein sequence ID" value="VEN47492.1"/>
    <property type="molecule type" value="Genomic_DNA"/>
</dbReference>
<gene>
    <name evidence="3" type="ORF">CALMAC_LOCUS9241</name>
</gene>
<dbReference type="InterPro" id="IPR016024">
    <property type="entry name" value="ARM-type_fold"/>
</dbReference>
<dbReference type="InterPro" id="IPR038904">
    <property type="entry name" value="BRAT1"/>
</dbReference>
<dbReference type="SUPFAM" id="SSF48371">
    <property type="entry name" value="ARM repeat"/>
    <property type="match status" value="1"/>
</dbReference>
<dbReference type="PANTHER" id="PTHR21331">
    <property type="entry name" value="BRCA1-ASSOCIATED ATM ACTIVATOR 1"/>
    <property type="match status" value="1"/>
</dbReference>
<sequence length="416" mass="47768">MDYNVNPKLEKVLKKLLEPDFKIKNEVYLNQLLTHITDQSATSLDNRVPNARVKQLLVQWLKDACNTSNTCLPSNVLHFAIDIISELCADEMVFVILNANNVFEKMLKISKDLITRQASMQLSYIRMMKAFVQHKSGVQWIMSYSSWTDTITLILNNPPTNVFNCSCEVLMLFLEKVADLDYGVCSNVIQYILAPLLSDNVAKCRGVDEDTLYDYLQPTLEMILFVLRWLLEKIIVTPKYKLALLFLDTFKLINILTDIKPTQNKCLIFKVHRLMGYTGPFTFIRTFHGRPTVEYSKYDKLCQECLENFYIIAETKFVKEILESNHHFMMFWLKYKASGNQPVMLGSRGKVLLIEDQMLLTTLFLVSPRVSGFFLGSTCKASLEQDEVREQFLTEVLSKCTPQTVGCATKSTTAGR</sequence>
<keyword evidence="4" id="KW-1185">Reference proteome</keyword>
<proteinExistence type="predicted"/>
<accession>A0A653CHU6</accession>
<dbReference type="PANTHER" id="PTHR21331:SF2">
    <property type="entry name" value="BRCA1-ASSOCIATED ATM ACTIVATOR 1"/>
    <property type="match status" value="1"/>
</dbReference>
<dbReference type="GO" id="GO:0005737">
    <property type="term" value="C:cytoplasm"/>
    <property type="evidence" value="ECO:0007669"/>
    <property type="project" value="UniProtKB-SubCell"/>
</dbReference>
<dbReference type="Proteomes" id="UP000410492">
    <property type="component" value="Unassembled WGS sequence"/>
</dbReference>
<dbReference type="OrthoDB" id="10057956at2759"/>
<keyword evidence="2" id="KW-0963">Cytoplasm</keyword>
<comment type="subcellular location">
    <subcellularLocation>
        <location evidence="1">Cytoplasm</location>
    </subcellularLocation>
</comment>
<reference evidence="3 4" key="1">
    <citation type="submission" date="2019-01" db="EMBL/GenBank/DDBJ databases">
        <authorList>
            <person name="Sayadi A."/>
        </authorList>
    </citation>
    <scope>NUCLEOTIDE SEQUENCE [LARGE SCALE GENOMIC DNA]</scope>
</reference>
<name>A0A653CHU6_CALMS</name>
<organism evidence="3 4">
    <name type="scientific">Callosobruchus maculatus</name>
    <name type="common">Southern cowpea weevil</name>
    <name type="synonym">Pulse bruchid</name>
    <dbReference type="NCBI Taxonomy" id="64391"/>
    <lineage>
        <taxon>Eukaryota</taxon>
        <taxon>Metazoa</taxon>
        <taxon>Ecdysozoa</taxon>
        <taxon>Arthropoda</taxon>
        <taxon>Hexapoda</taxon>
        <taxon>Insecta</taxon>
        <taxon>Pterygota</taxon>
        <taxon>Neoptera</taxon>
        <taxon>Endopterygota</taxon>
        <taxon>Coleoptera</taxon>
        <taxon>Polyphaga</taxon>
        <taxon>Cucujiformia</taxon>
        <taxon>Chrysomeloidea</taxon>
        <taxon>Chrysomelidae</taxon>
        <taxon>Bruchinae</taxon>
        <taxon>Bruchini</taxon>
        <taxon>Callosobruchus</taxon>
    </lineage>
</organism>